<name>E4WZX0_OIKDI</name>
<accession>E4WZX0</accession>
<feature type="transmembrane region" description="Helical" evidence="2">
    <location>
        <begin position="99"/>
        <end position="121"/>
    </location>
</feature>
<reference evidence="3" key="1">
    <citation type="journal article" date="2010" name="Science">
        <title>Plasticity of animal genome architecture unmasked by rapid evolution of a pelagic tunicate.</title>
        <authorList>
            <person name="Denoeud F."/>
            <person name="Henriet S."/>
            <person name="Mungpakdee S."/>
            <person name="Aury J.M."/>
            <person name="Da Silva C."/>
            <person name="Brinkmann H."/>
            <person name="Mikhaleva J."/>
            <person name="Olsen L.C."/>
            <person name="Jubin C."/>
            <person name="Canestro C."/>
            <person name="Bouquet J.M."/>
            <person name="Danks G."/>
            <person name="Poulain J."/>
            <person name="Campsteijn C."/>
            <person name="Adamski M."/>
            <person name="Cross I."/>
            <person name="Yadetie F."/>
            <person name="Muffato M."/>
            <person name="Louis A."/>
            <person name="Butcher S."/>
            <person name="Tsagkogeorga G."/>
            <person name="Konrad A."/>
            <person name="Singh S."/>
            <person name="Jensen M.F."/>
            <person name="Cong E.H."/>
            <person name="Eikeseth-Otteraa H."/>
            <person name="Noel B."/>
            <person name="Anthouard V."/>
            <person name="Porcel B.M."/>
            <person name="Kachouri-Lafond R."/>
            <person name="Nishino A."/>
            <person name="Ugolini M."/>
            <person name="Chourrout P."/>
            <person name="Nishida H."/>
            <person name="Aasland R."/>
            <person name="Huzurbazar S."/>
            <person name="Westhof E."/>
            <person name="Delsuc F."/>
            <person name="Lehrach H."/>
            <person name="Reinhardt R."/>
            <person name="Weissenbach J."/>
            <person name="Roy S.W."/>
            <person name="Artiguenave F."/>
            <person name="Postlethwait J.H."/>
            <person name="Manak J.R."/>
            <person name="Thompson E.M."/>
            <person name="Jaillon O."/>
            <person name="Du Pasquier L."/>
            <person name="Boudinot P."/>
            <person name="Liberles D.A."/>
            <person name="Volff J.N."/>
            <person name="Philippe H."/>
            <person name="Lenhard B."/>
            <person name="Roest Crollius H."/>
            <person name="Wincker P."/>
            <person name="Chourrout D."/>
        </authorList>
    </citation>
    <scope>NUCLEOTIDE SEQUENCE [LARGE SCALE GENOMIC DNA]</scope>
</reference>
<evidence type="ECO:0000313" key="3">
    <source>
        <dbReference type="EMBL" id="CBY22716.1"/>
    </source>
</evidence>
<keyword evidence="1" id="KW-0175">Coiled coil</keyword>
<keyword evidence="2" id="KW-0812">Transmembrane</keyword>
<keyword evidence="4" id="KW-1185">Reference proteome</keyword>
<dbReference type="InParanoid" id="E4WZX0"/>
<dbReference type="Proteomes" id="UP000001307">
    <property type="component" value="Unassembled WGS sequence"/>
</dbReference>
<dbReference type="InterPro" id="IPR010754">
    <property type="entry name" value="OPA3-like"/>
</dbReference>
<keyword evidence="2" id="KW-0472">Membrane</keyword>
<evidence type="ECO:0000313" key="4">
    <source>
        <dbReference type="Proteomes" id="UP000001307"/>
    </source>
</evidence>
<dbReference type="OrthoDB" id="10369267at2759"/>
<gene>
    <name evidence="3" type="ORF">GSOID_T00013485001</name>
</gene>
<keyword evidence="2" id="KW-1133">Transmembrane helix</keyword>
<protein>
    <submittedName>
        <fullName evidence="3">Uncharacterized protein</fullName>
    </submittedName>
</protein>
<proteinExistence type="predicted"/>
<dbReference type="AlphaFoldDB" id="E4WZX0"/>
<evidence type="ECO:0000256" key="2">
    <source>
        <dbReference type="SAM" id="Phobius"/>
    </source>
</evidence>
<feature type="coiled-coil region" evidence="1">
    <location>
        <begin position="172"/>
        <end position="206"/>
    </location>
</feature>
<dbReference type="Pfam" id="PF07047">
    <property type="entry name" value="OPA3"/>
    <property type="match status" value="1"/>
</dbReference>
<evidence type="ECO:0000256" key="1">
    <source>
        <dbReference type="SAM" id="Coils"/>
    </source>
</evidence>
<organism evidence="3">
    <name type="scientific">Oikopleura dioica</name>
    <name type="common">Tunicate</name>
    <dbReference type="NCBI Taxonomy" id="34765"/>
    <lineage>
        <taxon>Eukaryota</taxon>
        <taxon>Metazoa</taxon>
        <taxon>Chordata</taxon>
        <taxon>Tunicata</taxon>
        <taxon>Appendicularia</taxon>
        <taxon>Copelata</taxon>
        <taxon>Oikopleuridae</taxon>
        <taxon>Oikopleura</taxon>
    </lineage>
</organism>
<dbReference type="EMBL" id="FN653019">
    <property type="protein sequence ID" value="CBY22716.1"/>
    <property type="molecule type" value="Genomic_DNA"/>
</dbReference>
<sequence>MISRVFLARSCRRLAFPNHGPLYKSWLSICKPATDICMDISSKSPIIRKKILIPVGNGLANLDHQISARLEKDPARKKMFMNSSINLTDKSATEKGSNFFGQLLTFLVAYNLVSGFLHYIYYNIIYYNPDIDPKNASSAVSNELLDLNREIMSIRQELRLMYLDKNKSSIESQTLTNKISELSNENGTLRRELSEVKSTVELLKKQILIS</sequence>